<dbReference type="Gene3D" id="3.40.30.10">
    <property type="entry name" value="Glutaredoxin"/>
    <property type="match status" value="1"/>
</dbReference>
<sequence>MECKSLADNGHLLKEFNVKYFMASTDEVDANMKFAKESSADFPLLSDPKGDVADAYGVSFMGYAKRHTFYIDKAGKIVMIDKNVRPSSSAEDMAKYMKMLNFEKSA</sequence>
<accession>A0ABT5FIZ0</accession>
<dbReference type="InterPro" id="IPR036249">
    <property type="entry name" value="Thioredoxin-like_sf"/>
</dbReference>
<gene>
    <name evidence="2" type="ORF">PN838_23580</name>
</gene>
<evidence type="ECO:0000313" key="3">
    <source>
        <dbReference type="Proteomes" id="UP001528411"/>
    </source>
</evidence>
<evidence type="ECO:0000313" key="2">
    <source>
        <dbReference type="EMBL" id="MDC2891180.1"/>
    </source>
</evidence>
<proteinExistence type="predicted"/>
<reference evidence="2 3" key="1">
    <citation type="submission" date="2023-01" db="EMBL/GenBank/DDBJ databases">
        <title>Psychrosphaera sp. nov., isolated from marine algae.</title>
        <authorList>
            <person name="Bayburt H."/>
            <person name="Choi B.J."/>
            <person name="Kim J.M."/>
            <person name="Choi D.G."/>
            <person name="Jeon C.O."/>
        </authorList>
    </citation>
    <scope>NUCLEOTIDE SEQUENCE [LARGE SCALE GENOMIC DNA]</scope>
    <source>
        <strain evidence="2 3">G1-22</strain>
    </source>
</reference>
<dbReference type="InterPro" id="IPR000866">
    <property type="entry name" value="AhpC/TSA"/>
</dbReference>
<feature type="domain" description="Alkyl hydroperoxide reductase subunit C/ Thiol specific antioxidant" evidence="1">
    <location>
        <begin position="2"/>
        <end position="78"/>
    </location>
</feature>
<dbReference type="Proteomes" id="UP001528411">
    <property type="component" value="Unassembled WGS sequence"/>
</dbReference>
<keyword evidence="3" id="KW-1185">Reference proteome</keyword>
<name>A0ABT5FIZ0_9GAMM</name>
<protein>
    <submittedName>
        <fullName evidence="2">Redoxin domain-containing protein</fullName>
    </submittedName>
</protein>
<evidence type="ECO:0000259" key="1">
    <source>
        <dbReference type="Pfam" id="PF00578"/>
    </source>
</evidence>
<dbReference type="SUPFAM" id="SSF52833">
    <property type="entry name" value="Thioredoxin-like"/>
    <property type="match status" value="1"/>
</dbReference>
<dbReference type="Pfam" id="PF00578">
    <property type="entry name" value="AhpC-TSA"/>
    <property type="match status" value="1"/>
</dbReference>
<organism evidence="2 3">
    <name type="scientific">Psychrosphaera algicola</name>
    <dbReference type="NCBI Taxonomy" id="3023714"/>
    <lineage>
        <taxon>Bacteria</taxon>
        <taxon>Pseudomonadati</taxon>
        <taxon>Pseudomonadota</taxon>
        <taxon>Gammaproteobacteria</taxon>
        <taxon>Alteromonadales</taxon>
        <taxon>Pseudoalteromonadaceae</taxon>
        <taxon>Psychrosphaera</taxon>
    </lineage>
</organism>
<comment type="caution">
    <text evidence="2">The sequence shown here is derived from an EMBL/GenBank/DDBJ whole genome shotgun (WGS) entry which is preliminary data.</text>
</comment>
<dbReference type="RefSeq" id="WP_272182696.1">
    <property type="nucleotide sequence ID" value="NZ_JAQOMS010000002.1"/>
</dbReference>
<dbReference type="EMBL" id="JAQOMS010000002">
    <property type="protein sequence ID" value="MDC2891180.1"/>
    <property type="molecule type" value="Genomic_DNA"/>
</dbReference>